<proteinExistence type="inferred from homology"/>
<feature type="domain" description="Low molecular weight antigen MTB12-like C-terminal" evidence="3">
    <location>
        <begin position="47"/>
        <end position="153"/>
    </location>
</feature>
<evidence type="ECO:0000256" key="1">
    <source>
        <dbReference type="ARBA" id="ARBA00022729"/>
    </source>
</evidence>
<sequence length="158" mass="15543">MASVAVALAVTAGVTGCGSDDKSETATSTSAAVTTSAAGNGAQSAVAAPSAADLQATLVLLADPAKPTAEKTAVVADGAKRQANIETMNRALAGYGTLTFAVSDVKVDGTKATAQVVTTSPHGAAPAMPMTWEYLDGKWKLSDAGACTLLAFVAPCAP</sequence>
<dbReference type="Proteomes" id="UP001519325">
    <property type="component" value="Unassembled WGS sequence"/>
</dbReference>
<evidence type="ECO:0000313" key="5">
    <source>
        <dbReference type="Proteomes" id="UP001519325"/>
    </source>
</evidence>
<evidence type="ECO:0000259" key="3">
    <source>
        <dbReference type="Pfam" id="PF26580"/>
    </source>
</evidence>
<evidence type="ECO:0000256" key="2">
    <source>
        <dbReference type="ARBA" id="ARBA00093774"/>
    </source>
</evidence>
<keyword evidence="1" id="KW-0732">Signal</keyword>
<accession>A0ABS4QGX2</accession>
<comment type="similarity">
    <text evidence="2">Belongs to the MTB12 family.</text>
</comment>
<reference evidence="4 5" key="1">
    <citation type="submission" date="2021-03" db="EMBL/GenBank/DDBJ databases">
        <title>Sequencing the genomes of 1000 actinobacteria strains.</title>
        <authorList>
            <person name="Klenk H.-P."/>
        </authorList>
    </citation>
    <scope>NUCLEOTIDE SEQUENCE [LARGE SCALE GENOMIC DNA]</scope>
    <source>
        <strain evidence="4 5">DSM 45516</strain>
    </source>
</reference>
<protein>
    <recommendedName>
        <fullName evidence="3">Low molecular weight antigen MTB12-like C-terminal domain-containing protein</fullName>
    </recommendedName>
</protein>
<dbReference type="Pfam" id="PF26580">
    <property type="entry name" value="Mtb12_C"/>
    <property type="match status" value="1"/>
</dbReference>
<dbReference type="RefSeq" id="WP_245366036.1">
    <property type="nucleotide sequence ID" value="NZ_JAGGMR010000001.1"/>
</dbReference>
<dbReference type="InterPro" id="IPR058644">
    <property type="entry name" value="Mtb12-like_C"/>
</dbReference>
<dbReference type="EMBL" id="JAGGMR010000001">
    <property type="protein sequence ID" value="MBP2190950.1"/>
    <property type="molecule type" value="Genomic_DNA"/>
</dbReference>
<comment type="caution">
    <text evidence="4">The sequence shown here is derived from an EMBL/GenBank/DDBJ whole genome shotgun (WGS) entry which is preliminary data.</text>
</comment>
<gene>
    <name evidence="4" type="ORF">BJ987_003851</name>
</gene>
<organism evidence="4 5">
    <name type="scientific">Nocardia goodfellowii</name>
    <dbReference type="NCBI Taxonomy" id="882446"/>
    <lineage>
        <taxon>Bacteria</taxon>
        <taxon>Bacillati</taxon>
        <taxon>Actinomycetota</taxon>
        <taxon>Actinomycetes</taxon>
        <taxon>Mycobacteriales</taxon>
        <taxon>Nocardiaceae</taxon>
        <taxon>Nocardia</taxon>
    </lineage>
</organism>
<keyword evidence="5" id="KW-1185">Reference proteome</keyword>
<name>A0ABS4QGX2_9NOCA</name>
<evidence type="ECO:0000313" key="4">
    <source>
        <dbReference type="EMBL" id="MBP2190950.1"/>
    </source>
</evidence>